<dbReference type="AlphaFoldDB" id="A0A0E0HVL3"/>
<evidence type="ECO:0000313" key="3">
    <source>
        <dbReference type="Proteomes" id="UP000006591"/>
    </source>
</evidence>
<dbReference type="Gene3D" id="3.90.1320.10">
    <property type="entry name" value="Outer-capsid protein sigma 3, large lobe"/>
    <property type="match status" value="1"/>
</dbReference>
<dbReference type="PANTHER" id="PTHR31589">
    <property type="entry name" value="PROTEIN, PUTATIVE (DUF239)-RELATED-RELATED"/>
    <property type="match status" value="1"/>
</dbReference>
<keyword evidence="3" id="KW-1185">Reference proteome</keyword>
<dbReference type="Gramene" id="ONIVA06G30580.1">
    <property type="protein sequence ID" value="ONIVA06G30580.1"/>
    <property type="gene ID" value="ONIVA06G30580"/>
</dbReference>
<feature type="domain" description="Neprosin PEP catalytic" evidence="1">
    <location>
        <begin position="1"/>
        <end position="239"/>
    </location>
</feature>
<dbReference type="eggNOG" id="ENOG502RRR2">
    <property type="taxonomic scope" value="Eukaryota"/>
</dbReference>
<dbReference type="HOGENOM" id="CLU_734428_0_0_1"/>
<reference evidence="2" key="1">
    <citation type="submission" date="2015-04" db="UniProtKB">
        <authorList>
            <consortium name="EnsemblPlants"/>
        </authorList>
    </citation>
    <scope>IDENTIFICATION</scope>
    <source>
        <strain evidence="2">SL10</strain>
    </source>
</reference>
<evidence type="ECO:0000259" key="1">
    <source>
        <dbReference type="PROSITE" id="PS52045"/>
    </source>
</evidence>
<dbReference type="PROSITE" id="PS52045">
    <property type="entry name" value="NEPROSIN_PEP_CD"/>
    <property type="match status" value="1"/>
</dbReference>
<dbReference type="PANTHER" id="PTHR31589:SF244">
    <property type="entry name" value="OS06G0670633 PROTEIN"/>
    <property type="match status" value="1"/>
</dbReference>
<proteinExistence type="predicted"/>
<protein>
    <recommendedName>
        <fullName evidence="1">Neprosin PEP catalytic domain-containing protein</fullName>
    </recommendedName>
</protein>
<accession>A0A0E0HVL3</accession>
<dbReference type="InterPro" id="IPR004314">
    <property type="entry name" value="Neprosin"/>
</dbReference>
<name>A0A0E0HVL3_ORYNI</name>
<reference evidence="2" key="2">
    <citation type="submission" date="2018-04" db="EMBL/GenBank/DDBJ databases">
        <title>OnivRS2 (Oryza nivara Reference Sequence Version 2).</title>
        <authorList>
            <person name="Zhang J."/>
            <person name="Kudrna D."/>
            <person name="Lee S."/>
            <person name="Talag J."/>
            <person name="Rajasekar S."/>
            <person name="Welchert J."/>
            <person name="Hsing Y.-I."/>
            <person name="Wing R.A."/>
        </authorList>
    </citation>
    <scope>NUCLEOTIDE SEQUENCE [LARGE SCALE GENOMIC DNA]</scope>
    <source>
        <strain evidence="2">SL10</strain>
    </source>
</reference>
<dbReference type="Pfam" id="PF03080">
    <property type="entry name" value="Neprosin"/>
    <property type="match status" value="1"/>
</dbReference>
<dbReference type="STRING" id="4536.A0A0E0HVL3"/>
<dbReference type="Proteomes" id="UP000006591">
    <property type="component" value="Chromosome 6"/>
</dbReference>
<sequence length="377" mass="42644">MATLDVYNFPYLKKMEVSAAIVRVSNYQDEATKAGLNDIQAGWVIDPTTYGDSKTHLFVSWTVLIWMHDIQADYYNKTGCFNLDCDGFVPVNGAPVTPGDTLEQANNQTKISFKIFKDKNDGDWWLYFGYDINNLNRVGFWPKNIFNRMVYHATRIRWAGYAQSYKGSSSPPMGNGQFPGKMSASFQNVMYVDTDGQPYPPPVWPAGLEVYASNTKCYQASIFEDNMFYYVGPGMTACETSWTIQWSSMWGACVCDVKTLAKALPCLWPVRRRRCPRAPLTFLEASSWRSFIFPTNLQVKTLFRFRTSGGDVTHRVLLGGVALEKLLCIDDRGWSFSVLKPSYLGVRRGLRLLRSASFLWWATRSSVASADEVGAAR</sequence>
<evidence type="ECO:0000313" key="2">
    <source>
        <dbReference type="EnsemblPlants" id="ONIVA06G30580.1"/>
    </source>
</evidence>
<organism evidence="2">
    <name type="scientific">Oryza nivara</name>
    <name type="common">Indian wild rice</name>
    <name type="synonym">Oryza sativa f. spontanea</name>
    <dbReference type="NCBI Taxonomy" id="4536"/>
    <lineage>
        <taxon>Eukaryota</taxon>
        <taxon>Viridiplantae</taxon>
        <taxon>Streptophyta</taxon>
        <taxon>Embryophyta</taxon>
        <taxon>Tracheophyta</taxon>
        <taxon>Spermatophyta</taxon>
        <taxon>Magnoliopsida</taxon>
        <taxon>Liliopsida</taxon>
        <taxon>Poales</taxon>
        <taxon>Poaceae</taxon>
        <taxon>BOP clade</taxon>
        <taxon>Oryzoideae</taxon>
        <taxon>Oryzeae</taxon>
        <taxon>Oryzinae</taxon>
        <taxon>Oryza</taxon>
    </lineage>
</organism>
<dbReference type="EnsemblPlants" id="ONIVA06G30580.1">
    <property type="protein sequence ID" value="ONIVA06G30580.1"/>
    <property type="gene ID" value="ONIVA06G30580"/>
</dbReference>
<dbReference type="InterPro" id="IPR053168">
    <property type="entry name" value="Glutamic_endopeptidase"/>
</dbReference>